<feature type="binding site" evidence="12">
    <location>
        <position position="70"/>
    </location>
    <ligand>
        <name>Mg(2+)</name>
        <dbReference type="ChEBI" id="CHEBI:18420"/>
    </ligand>
</feature>
<sequence>MSQRTITFVTGNANKLNEVRAILAASPNFPFALVNQALDVPEVQGTTADVARAKCAAAAAQLNAPVITEDTALGFTALGGLPGPYIKDFLGTLGHDGLNKLLAGFADKSAHAICTFAYSAGAGQPVLLFEGRTAGLIVPARGPANFGWDPILEIDGTGKTYAEMQMAEKNALSHRYKALAKLQEYLVGLGAESADAA</sequence>
<evidence type="ECO:0000256" key="2">
    <source>
        <dbReference type="ARBA" id="ARBA00022490"/>
    </source>
</evidence>
<comment type="catalytic activity">
    <reaction evidence="9">
        <text>ITP + H2O = IMP + diphosphate + H(+)</text>
        <dbReference type="Rhea" id="RHEA:29399"/>
        <dbReference type="ChEBI" id="CHEBI:15377"/>
        <dbReference type="ChEBI" id="CHEBI:15378"/>
        <dbReference type="ChEBI" id="CHEBI:33019"/>
        <dbReference type="ChEBI" id="CHEBI:58053"/>
        <dbReference type="ChEBI" id="CHEBI:61402"/>
        <dbReference type="EC" id="3.6.1.66"/>
    </reaction>
    <physiologicalReaction direction="left-to-right" evidence="9">
        <dbReference type="Rhea" id="RHEA:29400"/>
    </physiologicalReaction>
</comment>
<keyword evidence="2 12" id="KW-0963">Cytoplasm</keyword>
<dbReference type="AlphaFoldDB" id="A0A316Z6F4"/>
<dbReference type="InterPro" id="IPR002637">
    <property type="entry name" value="RdgB/HAM1"/>
</dbReference>
<comment type="cofactor">
    <cofactor evidence="12">
        <name>Mg(2+)</name>
        <dbReference type="ChEBI" id="CHEBI:18420"/>
    </cofactor>
    <cofactor evidence="12">
        <name>Mn(2+)</name>
        <dbReference type="ChEBI" id="CHEBI:29035"/>
    </cofactor>
    <text evidence="12">Binds 1 divalent metal cation per subunit; can use either Mg(2+) or Mn(2+).</text>
</comment>
<feature type="binding site" evidence="12">
    <location>
        <begin position="10"/>
        <end position="15"/>
    </location>
    <ligand>
        <name>ITP</name>
        <dbReference type="ChEBI" id="CHEBI:61402"/>
    </ligand>
</feature>
<feature type="binding site" evidence="12">
    <location>
        <position position="169"/>
    </location>
    <ligand>
        <name>ITP</name>
        <dbReference type="ChEBI" id="CHEBI:61402"/>
    </ligand>
</feature>
<feature type="binding site" evidence="12">
    <location>
        <begin position="146"/>
        <end position="149"/>
    </location>
    <ligand>
        <name>ITP</name>
        <dbReference type="ChEBI" id="CHEBI:61402"/>
    </ligand>
</feature>
<dbReference type="PANTHER" id="PTHR11067">
    <property type="entry name" value="INOSINE TRIPHOSPHATE PYROPHOSPHATASE/HAM1 PROTEIN"/>
    <property type="match status" value="1"/>
</dbReference>
<dbReference type="NCBIfam" id="TIGR00042">
    <property type="entry name" value="RdgB/HAM1 family non-canonical purine NTP pyrophosphatase"/>
    <property type="match status" value="1"/>
</dbReference>
<feature type="binding site" evidence="12">
    <location>
        <position position="42"/>
    </location>
    <ligand>
        <name>Mg(2+)</name>
        <dbReference type="ChEBI" id="CHEBI:18420"/>
    </ligand>
</feature>
<dbReference type="FunFam" id="3.90.950.10:FF:000003">
    <property type="entry name" value="Inosine triphosphate pyrophosphatase"/>
    <property type="match status" value="1"/>
</dbReference>
<evidence type="ECO:0000256" key="10">
    <source>
        <dbReference type="ARBA" id="ARBA00093255"/>
    </source>
</evidence>
<evidence type="ECO:0000256" key="3">
    <source>
        <dbReference type="ARBA" id="ARBA00022723"/>
    </source>
</evidence>
<keyword evidence="5 12" id="KW-0378">Hydrolase</keyword>
<dbReference type="InterPro" id="IPR027502">
    <property type="entry name" value="ITPase"/>
</dbReference>
<evidence type="ECO:0000313" key="14">
    <source>
        <dbReference type="EMBL" id="PWN97199.1"/>
    </source>
</evidence>
<dbReference type="OrthoDB" id="6288734at2759"/>
<evidence type="ECO:0000256" key="12">
    <source>
        <dbReference type="HAMAP-Rule" id="MF_03148"/>
    </source>
</evidence>
<comment type="function">
    <text evidence="8">Pyrophosphatase that hydrolyzes the non-canonical purine nucleotides inosine triphosphate (ITP), deoxyinosine triphosphate (dITP) as well as 2'-deoxy-N-6-hydroxylaminopurine triphosphate (dHAPTP) and xanthosine 5'-triphosphate (XTP) to their respective monophosphate derivatives. The enzyme does not distinguish between the deoxy- and ribose forms. Probably excludes non-canonical purines from RNA and DNA precursor pools, thus preventing their incorporation into RNA and DNA and avoiding chromosomal lesions.</text>
</comment>
<keyword evidence="4 12" id="KW-0547">Nucleotide-binding</keyword>
<dbReference type="RefSeq" id="XP_025597478.1">
    <property type="nucleotide sequence ID" value="XM_025742760.1"/>
</dbReference>
<dbReference type="GO" id="GO:0036222">
    <property type="term" value="F:XTP diphosphatase activity"/>
    <property type="evidence" value="ECO:0007669"/>
    <property type="project" value="UniProtKB-UniRule"/>
</dbReference>
<dbReference type="HAMAP" id="MF_03148">
    <property type="entry name" value="HAM1_NTPase"/>
    <property type="match status" value="1"/>
</dbReference>
<feature type="binding site" evidence="12">
    <location>
        <position position="54"/>
    </location>
    <ligand>
        <name>ITP</name>
        <dbReference type="ChEBI" id="CHEBI:61402"/>
    </ligand>
</feature>
<dbReference type="GO" id="GO:0036220">
    <property type="term" value="F:ITP diphosphatase activity"/>
    <property type="evidence" value="ECO:0007669"/>
    <property type="project" value="UniProtKB-UniRule"/>
</dbReference>
<dbReference type="GO" id="GO:0005737">
    <property type="term" value="C:cytoplasm"/>
    <property type="evidence" value="ECO:0007669"/>
    <property type="project" value="UniProtKB-SubCell"/>
</dbReference>
<evidence type="ECO:0000256" key="13">
    <source>
        <dbReference type="RuleBase" id="RU003781"/>
    </source>
</evidence>
<dbReference type="GO" id="GO:0035870">
    <property type="term" value="F:dITP diphosphatase activity"/>
    <property type="evidence" value="ECO:0007669"/>
    <property type="project" value="UniProtKB-UniRule"/>
</dbReference>
<evidence type="ECO:0000256" key="4">
    <source>
        <dbReference type="ARBA" id="ARBA00022741"/>
    </source>
</evidence>
<comment type="function">
    <text evidence="12">Pyrophosphatase that hydrolyzes non-canonical purine nucleotides such as inosine triphosphate (ITP), deoxyinosine triphosphate (dITP) or xanthosine 5'-triphosphate (XTP) to their respective monophosphate derivatives. The enzyme does not distinguish between the deoxy- and ribose forms. Probably excludes non-canonical purines from RNA and DNA precursor pools, thus preventing their incorporation into RNA and DNA and avoiding chromosomal lesions.</text>
</comment>
<keyword evidence="6 12" id="KW-0460">Magnesium</keyword>
<dbReference type="Proteomes" id="UP000245946">
    <property type="component" value="Unassembled WGS sequence"/>
</dbReference>
<dbReference type="EMBL" id="KZ819296">
    <property type="protein sequence ID" value="PWN97199.1"/>
    <property type="molecule type" value="Genomic_DNA"/>
</dbReference>
<dbReference type="CDD" id="cd00515">
    <property type="entry name" value="HAM1"/>
    <property type="match status" value="1"/>
</dbReference>
<dbReference type="PANTHER" id="PTHR11067:SF9">
    <property type="entry name" value="INOSINE TRIPHOSPHATE PYROPHOSPHATASE"/>
    <property type="match status" value="1"/>
</dbReference>
<evidence type="ECO:0000256" key="7">
    <source>
        <dbReference type="ARBA" id="ARBA00023080"/>
    </source>
</evidence>
<proteinExistence type="inferred from homology"/>
<accession>A0A316Z6F4</accession>
<comment type="subcellular location">
    <subcellularLocation>
        <location evidence="12">Cytoplasm</location>
    </subcellularLocation>
    <subcellularLocation>
        <location evidence="12">Nucleus</location>
    </subcellularLocation>
</comment>
<dbReference type="GO" id="GO:0005634">
    <property type="term" value="C:nucleus"/>
    <property type="evidence" value="ECO:0007669"/>
    <property type="project" value="UniProtKB-SubCell"/>
</dbReference>
<evidence type="ECO:0000256" key="5">
    <source>
        <dbReference type="ARBA" id="ARBA00022801"/>
    </source>
</evidence>
<evidence type="ECO:0000256" key="11">
    <source>
        <dbReference type="ARBA" id="ARBA00093271"/>
    </source>
</evidence>
<dbReference type="SUPFAM" id="SSF52972">
    <property type="entry name" value="ITPase-like"/>
    <property type="match status" value="1"/>
</dbReference>
<comment type="subunit">
    <text evidence="12">Homodimer.</text>
</comment>
<dbReference type="Pfam" id="PF01725">
    <property type="entry name" value="Ham1p_like"/>
    <property type="match status" value="1"/>
</dbReference>
<evidence type="ECO:0000256" key="8">
    <source>
        <dbReference type="ARBA" id="ARBA00054940"/>
    </source>
</evidence>
<keyword evidence="12" id="KW-0464">Manganese</keyword>
<gene>
    <name evidence="14" type="ORF">FA09DRAFT_330832</name>
</gene>
<dbReference type="GO" id="GO:0009117">
    <property type="term" value="P:nucleotide metabolic process"/>
    <property type="evidence" value="ECO:0007669"/>
    <property type="project" value="UniProtKB-KW"/>
</dbReference>
<reference evidence="14 15" key="1">
    <citation type="journal article" date="2018" name="Mol. Biol. Evol.">
        <title>Broad Genomic Sampling Reveals a Smut Pathogenic Ancestry of the Fungal Clade Ustilaginomycotina.</title>
        <authorList>
            <person name="Kijpornyongpan T."/>
            <person name="Mondo S.J."/>
            <person name="Barry K."/>
            <person name="Sandor L."/>
            <person name="Lee J."/>
            <person name="Lipzen A."/>
            <person name="Pangilinan J."/>
            <person name="LaButti K."/>
            <person name="Hainaut M."/>
            <person name="Henrissat B."/>
            <person name="Grigoriev I.V."/>
            <person name="Spatafora J.W."/>
            <person name="Aime M.C."/>
        </authorList>
    </citation>
    <scope>NUCLEOTIDE SEQUENCE [LARGE SCALE GENOMIC DNA]</scope>
    <source>
        <strain evidence="14 15">MCA 4186</strain>
    </source>
</reference>
<feature type="binding site" evidence="12">
    <location>
        <begin position="174"/>
        <end position="175"/>
    </location>
    <ligand>
        <name>ITP</name>
        <dbReference type="ChEBI" id="CHEBI:61402"/>
    </ligand>
</feature>
<feature type="binding site" evidence="12">
    <location>
        <begin position="70"/>
        <end position="71"/>
    </location>
    <ligand>
        <name>ITP</name>
        <dbReference type="ChEBI" id="CHEBI:61402"/>
    </ligand>
</feature>
<dbReference type="EC" id="3.6.1.66" evidence="12"/>
<dbReference type="GeneID" id="37270304"/>
<comment type="catalytic activity">
    <reaction evidence="11">
        <text>N(6)-hydroxy-dATP + H2O = N(6)-hydroxy-dAMP + diphosphate + H(+)</text>
        <dbReference type="Rhea" id="RHEA:83971"/>
        <dbReference type="ChEBI" id="CHEBI:15377"/>
        <dbReference type="ChEBI" id="CHEBI:15378"/>
        <dbReference type="ChEBI" id="CHEBI:33019"/>
        <dbReference type="ChEBI" id="CHEBI:233529"/>
        <dbReference type="ChEBI" id="CHEBI:233530"/>
    </reaction>
    <physiologicalReaction direction="left-to-right" evidence="11">
        <dbReference type="Rhea" id="RHEA:83972"/>
    </physiologicalReaction>
</comment>
<name>A0A316Z6F4_9BASI</name>
<comment type="catalytic activity">
    <reaction evidence="10">
        <text>dITP + H2O = dIMP + diphosphate + H(+)</text>
        <dbReference type="Rhea" id="RHEA:28342"/>
        <dbReference type="ChEBI" id="CHEBI:15377"/>
        <dbReference type="ChEBI" id="CHEBI:15378"/>
        <dbReference type="ChEBI" id="CHEBI:33019"/>
        <dbReference type="ChEBI" id="CHEBI:61194"/>
        <dbReference type="ChEBI" id="CHEBI:61382"/>
        <dbReference type="EC" id="3.6.1.66"/>
    </reaction>
    <physiologicalReaction direction="left-to-right" evidence="10">
        <dbReference type="Rhea" id="RHEA:28343"/>
    </physiologicalReaction>
</comment>
<keyword evidence="15" id="KW-1185">Reference proteome</keyword>
<evidence type="ECO:0000256" key="9">
    <source>
        <dbReference type="ARBA" id="ARBA00093218"/>
    </source>
</evidence>
<organism evidence="14 15">
    <name type="scientific">Tilletiopsis washingtonensis</name>
    <dbReference type="NCBI Taxonomy" id="58919"/>
    <lineage>
        <taxon>Eukaryota</taxon>
        <taxon>Fungi</taxon>
        <taxon>Dikarya</taxon>
        <taxon>Basidiomycota</taxon>
        <taxon>Ustilaginomycotina</taxon>
        <taxon>Exobasidiomycetes</taxon>
        <taxon>Entylomatales</taxon>
        <taxon>Entylomatales incertae sedis</taxon>
        <taxon>Tilletiopsis</taxon>
    </lineage>
</organism>
<keyword evidence="12" id="KW-0539">Nucleus</keyword>
<dbReference type="GO" id="GO:0009204">
    <property type="term" value="P:deoxyribonucleoside triphosphate catabolic process"/>
    <property type="evidence" value="ECO:0007669"/>
    <property type="project" value="UniProtKB-UniRule"/>
</dbReference>
<keyword evidence="3 12" id="KW-0479">Metal-binding</keyword>
<protein>
    <recommendedName>
        <fullName evidence="12">Inosine triphosphate pyrophosphatase</fullName>
        <shortName evidence="12">ITPase</shortName>
        <shortName evidence="12">Inosine triphosphatase</shortName>
        <ecNumber evidence="12">3.6.1.66</ecNumber>
    </recommendedName>
    <alternativeName>
        <fullName evidence="12">Non-canonical purine NTP pyrophosphatase</fullName>
    </alternativeName>
    <alternativeName>
        <fullName evidence="12">Non-standard purine NTP pyrophosphatase</fullName>
    </alternativeName>
    <alternativeName>
        <fullName evidence="12">Nucleoside-triphosphate diphosphatase</fullName>
    </alternativeName>
    <alternativeName>
        <fullName evidence="12">Nucleoside-triphosphate pyrophosphatase</fullName>
        <shortName evidence="12">NTPase</shortName>
    </alternativeName>
    <alternativeName>
        <fullName evidence="12">XTP/dITP diphosphatase</fullName>
    </alternativeName>
</protein>
<dbReference type="Gene3D" id="3.90.950.10">
    <property type="match status" value="1"/>
</dbReference>
<dbReference type="GO" id="GO:0046872">
    <property type="term" value="F:metal ion binding"/>
    <property type="evidence" value="ECO:0007669"/>
    <property type="project" value="UniProtKB-KW"/>
</dbReference>
<dbReference type="InterPro" id="IPR029001">
    <property type="entry name" value="ITPase-like_fam"/>
</dbReference>
<keyword evidence="7 12" id="KW-0546">Nucleotide metabolism</keyword>
<comment type="similarity">
    <text evidence="1 12 13">Belongs to the HAM1 NTPase family.</text>
</comment>
<evidence type="ECO:0000313" key="15">
    <source>
        <dbReference type="Proteomes" id="UP000245946"/>
    </source>
</evidence>
<dbReference type="GO" id="GO:0000166">
    <property type="term" value="F:nucleotide binding"/>
    <property type="evidence" value="ECO:0007669"/>
    <property type="project" value="UniProtKB-KW"/>
</dbReference>
<dbReference type="STRING" id="58919.A0A316Z6F4"/>
<comment type="catalytic activity">
    <reaction evidence="12">
        <text>XTP + H2O = XMP + diphosphate + H(+)</text>
        <dbReference type="Rhea" id="RHEA:28610"/>
        <dbReference type="ChEBI" id="CHEBI:15377"/>
        <dbReference type="ChEBI" id="CHEBI:15378"/>
        <dbReference type="ChEBI" id="CHEBI:33019"/>
        <dbReference type="ChEBI" id="CHEBI:57464"/>
        <dbReference type="ChEBI" id="CHEBI:61314"/>
        <dbReference type="EC" id="3.6.1.66"/>
    </reaction>
</comment>
<evidence type="ECO:0000256" key="1">
    <source>
        <dbReference type="ARBA" id="ARBA00008023"/>
    </source>
</evidence>
<evidence type="ECO:0000256" key="6">
    <source>
        <dbReference type="ARBA" id="ARBA00022842"/>
    </source>
</evidence>